<accession>A0A2G7T4H9</accession>
<gene>
    <name evidence="2" type="ORF">CTI11_18235</name>
</gene>
<comment type="caution">
    <text evidence="2">The sequence shown here is derived from an EMBL/GenBank/DDBJ whole genome shotgun (WGS) entry which is preliminary data.</text>
</comment>
<proteinExistence type="predicted"/>
<name>A0A2G7T4H9_9FLAO</name>
<organism evidence="2">
    <name type="scientific">Chryseobacterium sp. B5</name>
    <dbReference type="NCBI Taxonomy" id="2050562"/>
    <lineage>
        <taxon>Bacteria</taxon>
        <taxon>Pseudomonadati</taxon>
        <taxon>Bacteroidota</taxon>
        <taxon>Flavobacteriia</taxon>
        <taxon>Flavobacteriales</taxon>
        <taxon>Weeksellaceae</taxon>
        <taxon>Chryseobacterium group</taxon>
        <taxon>Chryseobacterium</taxon>
    </lineage>
</organism>
<protein>
    <submittedName>
        <fullName evidence="2">Uncharacterized protein</fullName>
    </submittedName>
</protein>
<dbReference type="AlphaFoldDB" id="A0A2G7T4H9"/>
<sequence length="92" mass="10544">MPEPGEAPRVAVARSYHRGPQQDVRGELNLQHAPVPGEKRTIPVLRILGDTRNNQLFEPRLIYACAGKMKFSGLEHCDRAWHAQEWSCEFDY</sequence>
<dbReference type="EMBL" id="PEKC01000079">
    <property type="protein sequence ID" value="PII34808.1"/>
    <property type="molecule type" value="Genomic_DNA"/>
</dbReference>
<evidence type="ECO:0000256" key="1">
    <source>
        <dbReference type="SAM" id="MobiDB-lite"/>
    </source>
</evidence>
<reference evidence="2" key="1">
    <citation type="submission" date="2017-10" db="EMBL/GenBank/DDBJ databases">
        <title>Chryseobacterium sp. B5 is a hydrocarbonoclastic and plant growth promoting bacterium.</title>
        <authorList>
            <person name="Thijs S."/>
            <person name="Gkorezis P."/>
            <person name="Van Hamme J."/>
        </authorList>
    </citation>
    <scope>NUCLEOTIDE SEQUENCE</scope>
    <source>
        <strain evidence="2">B5</strain>
    </source>
</reference>
<feature type="region of interest" description="Disordered" evidence="1">
    <location>
        <begin position="1"/>
        <end position="26"/>
    </location>
</feature>
<evidence type="ECO:0000313" key="2">
    <source>
        <dbReference type="EMBL" id="PII34808.1"/>
    </source>
</evidence>